<dbReference type="PANTHER" id="PTHR21087">
    <property type="entry name" value="SHIKIMATE KINASE"/>
    <property type="match status" value="1"/>
</dbReference>
<keyword evidence="9" id="KW-1185">Reference proteome</keyword>
<dbReference type="SUPFAM" id="SSF52540">
    <property type="entry name" value="P-loop containing nucleoside triphosphate hydrolases"/>
    <property type="match status" value="1"/>
</dbReference>
<comment type="subunit">
    <text evidence="7">Monomer.</text>
</comment>
<feature type="binding site" evidence="7">
    <location>
        <position position="47"/>
    </location>
    <ligand>
        <name>substrate</name>
    </ligand>
</feature>
<keyword evidence="6 7" id="KW-0057">Aromatic amino acid biosynthesis</keyword>
<feature type="binding site" evidence="7">
    <location>
        <position position="71"/>
    </location>
    <ligand>
        <name>substrate</name>
    </ligand>
</feature>
<dbReference type="HAMAP" id="MF_00109">
    <property type="entry name" value="Shikimate_kinase"/>
    <property type="match status" value="1"/>
</dbReference>
<dbReference type="PANTHER" id="PTHR21087:SF16">
    <property type="entry name" value="SHIKIMATE KINASE 1, CHLOROPLASTIC"/>
    <property type="match status" value="1"/>
</dbReference>
<keyword evidence="4 7" id="KW-0418">Kinase</keyword>
<feature type="binding site" evidence="7">
    <location>
        <position position="132"/>
    </location>
    <ligand>
        <name>ATP</name>
        <dbReference type="ChEBI" id="CHEBI:30616"/>
    </ligand>
</feature>
<keyword evidence="7" id="KW-0963">Cytoplasm</keyword>
<name>A0A367GM66_9SPHI</name>
<organism evidence="8 9">
    <name type="scientific">Mucilaginibacter hurinus</name>
    <dbReference type="NCBI Taxonomy" id="2201324"/>
    <lineage>
        <taxon>Bacteria</taxon>
        <taxon>Pseudomonadati</taxon>
        <taxon>Bacteroidota</taxon>
        <taxon>Sphingobacteriia</taxon>
        <taxon>Sphingobacteriales</taxon>
        <taxon>Sphingobacteriaceae</taxon>
        <taxon>Mucilaginibacter</taxon>
    </lineage>
</organism>
<dbReference type="EC" id="2.7.1.71" evidence="7"/>
<keyword evidence="1 7" id="KW-0028">Amino-acid biosynthesis</keyword>
<reference evidence="8 9" key="1">
    <citation type="submission" date="2018-05" db="EMBL/GenBank/DDBJ databases">
        <title>Mucilaginibacter hurinus sp. nov., isolated from briquette warehouse soil.</title>
        <authorList>
            <person name="Choi L."/>
        </authorList>
    </citation>
    <scope>NUCLEOTIDE SEQUENCE [LARGE SCALE GENOMIC DNA]</scope>
    <source>
        <strain evidence="8 9">ZR32</strain>
    </source>
</reference>
<feature type="binding site" evidence="7">
    <location>
        <position position="154"/>
    </location>
    <ligand>
        <name>substrate</name>
    </ligand>
</feature>
<dbReference type="InterPro" id="IPR027417">
    <property type="entry name" value="P-loop_NTPase"/>
</dbReference>
<evidence type="ECO:0000256" key="2">
    <source>
        <dbReference type="ARBA" id="ARBA00022679"/>
    </source>
</evidence>
<feature type="binding site" evidence="7">
    <location>
        <position position="29"/>
    </location>
    <ligand>
        <name>Mg(2+)</name>
        <dbReference type="ChEBI" id="CHEBI:18420"/>
    </ligand>
</feature>
<evidence type="ECO:0000256" key="6">
    <source>
        <dbReference type="ARBA" id="ARBA00023141"/>
    </source>
</evidence>
<comment type="caution">
    <text evidence="7">Lacks conserved residue(s) required for the propagation of feature annotation.</text>
</comment>
<dbReference type="UniPathway" id="UPA00053">
    <property type="reaction ID" value="UER00088"/>
</dbReference>
<dbReference type="GO" id="GO:0009073">
    <property type="term" value="P:aromatic amino acid family biosynthetic process"/>
    <property type="evidence" value="ECO:0007669"/>
    <property type="project" value="UniProtKB-KW"/>
</dbReference>
<dbReference type="Gene3D" id="3.40.50.300">
    <property type="entry name" value="P-loop containing nucleotide triphosphate hydrolases"/>
    <property type="match status" value="1"/>
</dbReference>
<accession>A0A367GM66</accession>
<dbReference type="GO" id="GO:0008652">
    <property type="term" value="P:amino acid biosynthetic process"/>
    <property type="evidence" value="ECO:0007669"/>
    <property type="project" value="UniProtKB-KW"/>
</dbReference>
<keyword evidence="7" id="KW-0460">Magnesium</keyword>
<dbReference type="GO" id="GO:0009423">
    <property type="term" value="P:chorismate biosynthetic process"/>
    <property type="evidence" value="ECO:0007669"/>
    <property type="project" value="UniProtKB-UniRule"/>
</dbReference>
<evidence type="ECO:0000256" key="3">
    <source>
        <dbReference type="ARBA" id="ARBA00022741"/>
    </source>
</evidence>
<evidence type="ECO:0000256" key="7">
    <source>
        <dbReference type="HAMAP-Rule" id="MF_00109"/>
    </source>
</evidence>
<comment type="catalytic activity">
    <reaction evidence="7">
        <text>shikimate + ATP = 3-phosphoshikimate + ADP + H(+)</text>
        <dbReference type="Rhea" id="RHEA:13121"/>
        <dbReference type="ChEBI" id="CHEBI:15378"/>
        <dbReference type="ChEBI" id="CHEBI:30616"/>
        <dbReference type="ChEBI" id="CHEBI:36208"/>
        <dbReference type="ChEBI" id="CHEBI:145989"/>
        <dbReference type="ChEBI" id="CHEBI:456216"/>
        <dbReference type="EC" id="2.7.1.71"/>
    </reaction>
</comment>
<evidence type="ECO:0000313" key="8">
    <source>
        <dbReference type="EMBL" id="RCH53781.1"/>
    </source>
</evidence>
<dbReference type="NCBIfam" id="NF010555">
    <property type="entry name" value="PRK13949.1"/>
    <property type="match status" value="1"/>
</dbReference>
<dbReference type="OrthoDB" id="9800332at2"/>
<dbReference type="AlphaFoldDB" id="A0A367GM66"/>
<feature type="binding site" evidence="7">
    <location>
        <position position="93"/>
    </location>
    <ligand>
        <name>substrate</name>
    </ligand>
</feature>
<evidence type="ECO:0000313" key="9">
    <source>
        <dbReference type="Proteomes" id="UP000253209"/>
    </source>
</evidence>
<dbReference type="Proteomes" id="UP000253209">
    <property type="component" value="Unassembled WGS sequence"/>
</dbReference>
<protein>
    <recommendedName>
        <fullName evidence="7">Shikimate kinase</fullName>
        <shortName evidence="7">SK</shortName>
        <ecNumber evidence="7">2.7.1.71</ecNumber>
    </recommendedName>
</protein>
<comment type="pathway">
    <text evidence="7">Metabolic intermediate biosynthesis; chorismate biosynthesis; chorismate from D-erythrose 4-phosphate and phosphoenolpyruvate: step 5/7.</text>
</comment>
<comment type="caution">
    <text evidence="8">The sequence shown here is derived from an EMBL/GenBank/DDBJ whole genome shotgun (WGS) entry which is preliminary data.</text>
</comment>
<comment type="similarity">
    <text evidence="7">Belongs to the shikimate kinase family.</text>
</comment>
<comment type="function">
    <text evidence="7">Catalyzes the specific phosphorylation of the 3-hydroxyl group of shikimic acid using ATP as a cosubstrate.</text>
</comment>
<gene>
    <name evidence="7" type="primary">aroK</name>
    <name evidence="8" type="ORF">DJ568_16220</name>
</gene>
<dbReference type="InterPro" id="IPR000623">
    <property type="entry name" value="Shikimate_kinase/TSH1"/>
</dbReference>
<evidence type="ECO:0000256" key="5">
    <source>
        <dbReference type="ARBA" id="ARBA00022840"/>
    </source>
</evidence>
<keyword evidence="7" id="KW-0479">Metal-binding</keyword>
<feature type="binding site" evidence="7">
    <location>
        <begin position="25"/>
        <end position="30"/>
    </location>
    <ligand>
        <name>ATP</name>
        <dbReference type="ChEBI" id="CHEBI:30616"/>
    </ligand>
</feature>
<evidence type="ECO:0000256" key="1">
    <source>
        <dbReference type="ARBA" id="ARBA00022605"/>
    </source>
</evidence>
<proteinExistence type="inferred from homology"/>
<keyword evidence="2 7" id="KW-0808">Transferase</keyword>
<dbReference type="CDD" id="cd00464">
    <property type="entry name" value="SK"/>
    <property type="match status" value="1"/>
</dbReference>
<dbReference type="GO" id="GO:0005829">
    <property type="term" value="C:cytosol"/>
    <property type="evidence" value="ECO:0007669"/>
    <property type="project" value="TreeGrafter"/>
</dbReference>
<dbReference type="InterPro" id="IPR031322">
    <property type="entry name" value="Shikimate/glucono_kinase"/>
</dbReference>
<evidence type="ECO:0000256" key="4">
    <source>
        <dbReference type="ARBA" id="ARBA00022777"/>
    </source>
</evidence>
<sequence length="181" mass="20013">MIDISVNNDDSGSGKDLIFFVGFMGCGKTTWGRKLAAHLQYSFVDLDHALEEKAGMSIADYFSSYGEHAFRKLESSVLKETLYPAKTVISTGGGVPCFFDNMEWMNAHGKTVYIKLSPKTLAGRLENSKTERPVLQGKKGDELVAFITAKLAEREGYYEQAEYIVNGIDLSVEGLQAELHV</sequence>
<dbReference type="Pfam" id="PF01202">
    <property type="entry name" value="SKI"/>
    <property type="match status" value="1"/>
</dbReference>
<dbReference type="GO" id="GO:0004765">
    <property type="term" value="F:shikimate kinase activity"/>
    <property type="evidence" value="ECO:0007669"/>
    <property type="project" value="UniProtKB-UniRule"/>
</dbReference>
<keyword evidence="5 7" id="KW-0067">ATP-binding</keyword>
<comment type="cofactor">
    <cofactor evidence="7">
        <name>Mg(2+)</name>
        <dbReference type="ChEBI" id="CHEBI:18420"/>
    </cofactor>
    <text evidence="7">Binds 1 Mg(2+) ion per subunit.</text>
</comment>
<dbReference type="EMBL" id="QGDC01000010">
    <property type="protein sequence ID" value="RCH53781.1"/>
    <property type="molecule type" value="Genomic_DNA"/>
</dbReference>
<keyword evidence="3 7" id="KW-0547">Nucleotide-binding</keyword>
<dbReference type="PRINTS" id="PR01100">
    <property type="entry name" value="SHIKIMTKNASE"/>
</dbReference>
<dbReference type="GO" id="GO:0005524">
    <property type="term" value="F:ATP binding"/>
    <property type="evidence" value="ECO:0007669"/>
    <property type="project" value="UniProtKB-UniRule"/>
</dbReference>
<comment type="subcellular location">
    <subcellularLocation>
        <location evidence="7">Cytoplasm</location>
    </subcellularLocation>
</comment>
<dbReference type="GO" id="GO:0000287">
    <property type="term" value="F:magnesium ion binding"/>
    <property type="evidence" value="ECO:0007669"/>
    <property type="project" value="UniProtKB-UniRule"/>
</dbReference>
<dbReference type="RefSeq" id="WP_114006351.1">
    <property type="nucleotide sequence ID" value="NZ_QGDC01000010.1"/>
</dbReference>